<organism evidence="5 6">
    <name type="scientific">Fusibacter ferrireducens</name>
    <dbReference type="NCBI Taxonomy" id="2785058"/>
    <lineage>
        <taxon>Bacteria</taxon>
        <taxon>Bacillati</taxon>
        <taxon>Bacillota</taxon>
        <taxon>Clostridia</taxon>
        <taxon>Eubacteriales</taxon>
        <taxon>Eubacteriales Family XII. Incertae Sedis</taxon>
        <taxon>Fusibacter</taxon>
    </lineage>
</organism>
<dbReference type="SUPFAM" id="SSF53613">
    <property type="entry name" value="Ribokinase-like"/>
    <property type="match status" value="1"/>
</dbReference>
<feature type="domain" description="Carbohydrate kinase PfkB" evidence="4">
    <location>
        <begin position="3"/>
        <end position="302"/>
    </location>
</feature>
<comment type="similarity">
    <text evidence="1">Belongs to the carbohydrate kinase PfkB family.</text>
</comment>
<dbReference type="Gene3D" id="3.40.1190.20">
    <property type="match status" value="1"/>
</dbReference>
<dbReference type="PANTHER" id="PTHR43085:SF54">
    <property type="entry name" value="PUTATIVE-RELATED"/>
    <property type="match status" value="1"/>
</dbReference>
<name>A0ABR9ZZQ0_9FIRM</name>
<evidence type="ECO:0000256" key="2">
    <source>
        <dbReference type="ARBA" id="ARBA00022679"/>
    </source>
</evidence>
<dbReference type="InterPro" id="IPR029056">
    <property type="entry name" value="Ribokinase-like"/>
</dbReference>
<keyword evidence="3 5" id="KW-0418">Kinase</keyword>
<dbReference type="GO" id="GO:0016301">
    <property type="term" value="F:kinase activity"/>
    <property type="evidence" value="ECO:0007669"/>
    <property type="project" value="UniProtKB-KW"/>
</dbReference>
<sequence>MYDIIAVGELLIDFTPAPDAHFKANPGGAPCNFLTMAQNLGSKTAFIGKVGADAFGNSLKLVLSNQGIDVNGLIQDNRFGTTLAFVHLTPEGDRSFSFYRKGCADVMLYREDVDFDQIDQTKALHFGSLSFTDEPSRSTVLAMLEYAKSKNKIITYDPNYRPALWDDSASAIDYMKKGMAYADIVKVSDEELELISGNKDLSLGCKILHDIGVKMIFVTLGGKGSFYSYAKGSGIVPGIEVNVVDTTGAGDTFFGATVHQILELGCPIEQIDSEKIEAILKVSNTAAAICIEGFGGIPSIPSKEALITRLG</sequence>
<dbReference type="InterPro" id="IPR011611">
    <property type="entry name" value="PfkB_dom"/>
</dbReference>
<keyword evidence="6" id="KW-1185">Reference proteome</keyword>
<dbReference type="InterPro" id="IPR050306">
    <property type="entry name" value="PfkB_Carbo_kinase"/>
</dbReference>
<evidence type="ECO:0000256" key="3">
    <source>
        <dbReference type="ARBA" id="ARBA00022777"/>
    </source>
</evidence>
<dbReference type="RefSeq" id="WP_194703700.1">
    <property type="nucleotide sequence ID" value="NZ_JADKNH010000016.1"/>
</dbReference>
<evidence type="ECO:0000313" key="6">
    <source>
        <dbReference type="Proteomes" id="UP000614200"/>
    </source>
</evidence>
<evidence type="ECO:0000313" key="5">
    <source>
        <dbReference type="EMBL" id="MBF4695461.1"/>
    </source>
</evidence>
<evidence type="ECO:0000256" key="1">
    <source>
        <dbReference type="ARBA" id="ARBA00010688"/>
    </source>
</evidence>
<protein>
    <submittedName>
        <fullName evidence="5">Carbohydrate kinase</fullName>
    </submittedName>
</protein>
<accession>A0ABR9ZZQ0</accession>
<dbReference type="Proteomes" id="UP000614200">
    <property type="component" value="Unassembled WGS sequence"/>
</dbReference>
<gene>
    <name evidence="5" type="ORF">ISU02_20400</name>
</gene>
<dbReference type="Pfam" id="PF00294">
    <property type="entry name" value="PfkB"/>
    <property type="match status" value="1"/>
</dbReference>
<dbReference type="EMBL" id="JADKNH010000016">
    <property type="protein sequence ID" value="MBF4695461.1"/>
    <property type="molecule type" value="Genomic_DNA"/>
</dbReference>
<comment type="caution">
    <text evidence="5">The sequence shown here is derived from an EMBL/GenBank/DDBJ whole genome shotgun (WGS) entry which is preliminary data.</text>
</comment>
<dbReference type="PANTHER" id="PTHR43085">
    <property type="entry name" value="HEXOKINASE FAMILY MEMBER"/>
    <property type="match status" value="1"/>
</dbReference>
<dbReference type="CDD" id="cd01167">
    <property type="entry name" value="bac_FRK"/>
    <property type="match status" value="1"/>
</dbReference>
<reference evidence="5 6" key="1">
    <citation type="submission" date="2020-11" db="EMBL/GenBank/DDBJ databases">
        <title>Fusibacter basophilias sp. nov.</title>
        <authorList>
            <person name="Qiu D."/>
        </authorList>
    </citation>
    <scope>NUCLEOTIDE SEQUENCE [LARGE SCALE GENOMIC DNA]</scope>
    <source>
        <strain evidence="5 6">Q10-2</strain>
    </source>
</reference>
<evidence type="ECO:0000259" key="4">
    <source>
        <dbReference type="Pfam" id="PF00294"/>
    </source>
</evidence>
<proteinExistence type="inferred from homology"/>
<keyword evidence="2" id="KW-0808">Transferase</keyword>